<accession>A0ACC3T9Y0</accession>
<reference evidence="2" key="1">
    <citation type="journal article" date="2024" name="Front. Bioeng. Biotechnol.">
        <title>Genome-scale model development and genomic sequencing of the oleaginous clade Lipomyces.</title>
        <authorList>
            <person name="Czajka J.J."/>
            <person name="Han Y."/>
            <person name="Kim J."/>
            <person name="Mondo S.J."/>
            <person name="Hofstad B.A."/>
            <person name="Robles A."/>
            <person name="Haridas S."/>
            <person name="Riley R."/>
            <person name="LaButti K."/>
            <person name="Pangilinan J."/>
            <person name="Andreopoulos W."/>
            <person name="Lipzen A."/>
            <person name="Yan J."/>
            <person name="Wang M."/>
            <person name="Ng V."/>
            <person name="Grigoriev I.V."/>
            <person name="Spatafora J.W."/>
            <person name="Magnuson J.K."/>
            <person name="Baker S.E."/>
            <person name="Pomraning K.R."/>
        </authorList>
    </citation>
    <scope>NUCLEOTIDE SEQUENCE [LARGE SCALE GENOMIC DNA]</scope>
    <source>
        <strain evidence="2">CBS 7786</strain>
    </source>
</reference>
<organism evidence="1 2">
    <name type="scientific">Lipomyces kononenkoae</name>
    <name type="common">Yeast</name>
    <dbReference type="NCBI Taxonomy" id="34357"/>
    <lineage>
        <taxon>Eukaryota</taxon>
        <taxon>Fungi</taxon>
        <taxon>Dikarya</taxon>
        <taxon>Ascomycota</taxon>
        <taxon>Saccharomycotina</taxon>
        <taxon>Lipomycetes</taxon>
        <taxon>Lipomycetales</taxon>
        <taxon>Lipomycetaceae</taxon>
        <taxon>Lipomyces</taxon>
    </lineage>
</organism>
<evidence type="ECO:0000313" key="2">
    <source>
        <dbReference type="Proteomes" id="UP001433508"/>
    </source>
</evidence>
<name>A0ACC3T9Y0_LIPKO</name>
<comment type="caution">
    <text evidence="1">The sequence shown here is derived from an EMBL/GenBank/DDBJ whole genome shotgun (WGS) entry which is preliminary data.</text>
</comment>
<proteinExistence type="predicted"/>
<dbReference type="EMBL" id="MU971344">
    <property type="protein sequence ID" value="KAK9239692.1"/>
    <property type="molecule type" value="Genomic_DNA"/>
</dbReference>
<sequence length="365" mass="39757">MASPGVSFIAHQGEFRAIIGDGSAPPSVFLLADTGSLGQSLYHEACIYHQPTRSVFVTSNQLPNDKDAPYPATSNKHVKLWRIYDSSSILNSDPKATQIEEVRLTGVETAMLNGGVNFDKDSLLLCAQGSKDAKDLSGIIKVPIPTEDNPTPAPETIIDSFYGIPFNSVNDVIIHPQDHSIWFTDPPYGFHQEIRPQPQLPHQVYRFDRKTGSIRAMADHFTRPNGLCFSPDLKTLYVTDTGAIHGSASVPVDLSGPSHIYAFDIFFQDGQTTEPFLTNRRLFAFAPGRFPDGIKCDTFGNVYSGCGDGIEVWNPSGVQIGTIQVPGGVANFCFGENGVIYACNETRFFKIQLPGEGVRGALLGI</sequence>
<keyword evidence="2" id="KW-1185">Reference proteome</keyword>
<gene>
    <name evidence="1" type="ORF">V1525DRAFT_397347</name>
</gene>
<dbReference type="Proteomes" id="UP001433508">
    <property type="component" value="Unassembled WGS sequence"/>
</dbReference>
<protein>
    <submittedName>
        <fullName evidence="1">Uncharacterized protein</fullName>
    </submittedName>
</protein>
<evidence type="ECO:0000313" key="1">
    <source>
        <dbReference type="EMBL" id="KAK9239692.1"/>
    </source>
</evidence>